<dbReference type="GO" id="GO:0009389">
    <property type="term" value="F:dimethyl sulfoxide reductase activity"/>
    <property type="evidence" value="ECO:0007669"/>
    <property type="project" value="TreeGrafter"/>
</dbReference>
<dbReference type="EMBL" id="FOEC01000005">
    <property type="protein sequence ID" value="SEO74994.1"/>
    <property type="molecule type" value="Genomic_DNA"/>
</dbReference>
<keyword evidence="1" id="KW-1133">Transmembrane helix</keyword>
<dbReference type="GO" id="GO:0019645">
    <property type="term" value="P:anaerobic electron transport chain"/>
    <property type="evidence" value="ECO:0007669"/>
    <property type="project" value="InterPro"/>
</dbReference>
<protein>
    <submittedName>
        <fullName evidence="2">Anaerobic dimethyl sulfoxide reductase subunit C (DMSO reductase anchor subunit)</fullName>
    </submittedName>
</protein>
<dbReference type="Proteomes" id="UP000182975">
    <property type="component" value="Unassembled WGS sequence"/>
</dbReference>
<dbReference type="STRING" id="79604.AAY81_07630"/>
<feature type="transmembrane region" description="Helical" evidence="1">
    <location>
        <begin position="200"/>
        <end position="223"/>
    </location>
</feature>
<accession>A0A172RZ52</accession>
<dbReference type="KEGG" id="ddt:AAY81_07630"/>
<evidence type="ECO:0000313" key="2">
    <source>
        <dbReference type="EMBL" id="SEO74994.1"/>
    </source>
</evidence>
<dbReference type="InterPro" id="IPR007059">
    <property type="entry name" value="DmsC"/>
</dbReference>
<reference evidence="3" key="1">
    <citation type="submission" date="2016-10" db="EMBL/GenBank/DDBJ databases">
        <authorList>
            <person name="Varghese N."/>
        </authorList>
    </citation>
    <scope>NUCLEOTIDE SEQUENCE [LARGE SCALE GENOMIC DNA]</scope>
    <source>
        <strain evidence="3">DSM 21843</strain>
    </source>
</reference>
<gene>
    <name evidence="2" type="ORF">SAMN02910314_01091</name>
</gene>
<keyword evidence="3" id="KW-1185">Reference proteome</keyword>
<feature type="transmembrane region" description="Helical" evidence="1">
    <location>
        <begin position="6"/>
        <end position="26"/>
    </location>
</feature>
<dbReference type="PANTHER" id="PTHR38095">
    <property type="entry name" value="ANAEROBIC DIMETHYL SULFOXIDE REDUCTASE CHAIN YNFH"/>
    <property type="match status" value="1"/>
</dbReference>
<sequence length="266" mass="27369">MAIQWSLVIFTTLTGAAGWMLASLAYAEVKGIQRNAAFPATLIAIVLLIVGGCASVTHLAHPERMLAALGHPTSGIFTEAALVGVTALFAIIYLIMLKREGGASARKGLIIIAAVFGVLLSFMAGASYMMAARVSWNTILLPLGYLGTAIPAGIACYLACVCVKGDASNLDAFPKLLLAGGIVAAVLAGIYTATVSSADAVLLGWVLAVIVGGVLPAVMGYFVGKKPESALALASAAAVCAIVGCIAYRAFMWVSMSTLYNFFSPM</sequence>
<keyword evidence="1" id="KW-0472">Membrane</keyword>
<feature type="transmembrane region" description="Helical" evidence="1">
    <location>
        <begin position="80"/>
        <end position="97"/>
    </location>
</feature>
<feature type="transmembrane region" description="Helical" evidence="1">
    <location>
        <begin position="230"/>
        <end position="251"/>
    </location>
</feature>
<evidence type="ECO:0000256" key="1">
    <source>
        <dbReference type="SAM" id="Phobius"/>
    </source>
</evidence>
<dbReference type="Pfam" id="PF04976">
    <property type="entry name" value="DmsC"/>
    <property type="match status" value="1"/>
</dbReference>
<name>A0A172RZ52_9ACTN</name>
<feature type="transmembrane region" description="Helical" evidence="1">
    <location>
        <begin position="109"/>
        <end position="131"/>
    </location>
</feature>
<feature type="transmembrane region" description="Helical" evidence="1">
    <location>
        <begin position="38"/>
        <end position="60"/>
    </location>
</feature>
<dbReference type="PANTHER" id="PTHR38095:SF2">
    <property type="entry name" value="ANAEROBIC DIMETHYL SULFOXIDE REDUCTASE CHAIN C"/>
    <property type="match status" value="1"/>
</dbReference>
<dbReference type="AlphaFoldDB" id="A0A172RZ52"/>
<evidence type="ECO:0000313" key="3">
    <source>
        <dbReference type="Proteomes" id="UP000182975"/>
    </source>
</evidence>
<keyword evidence="1" id="KW-0812">Transmembrane</keyword>
<feature type="transmembrane region" description="Helical" evidence="1">
    <location>
        <begin position="143"/>
        <end position="164"/>
    </location>
</feature>
<dbReference type="OrthoDB" id="3173941at2"/>
<dbReference type="GO" id="GO:0009390">
    <property type="term" value="C:dimethyl sulfoxide reductase complex"/>
    <property type="evidence" value="ECO:0007669"/>
    <property type="project" value="TreeGrafter"/>
</dbReference>
<dbReference type="RefSeq" id="WP_066663464.1">
    <property type="nucleotide sequence ID" value="NZ_CP011402.1"/>
</dbReference>
<dbReference type="GO" id="GO:0005886">
    <property type="term" value="C:plasma membrane"/>
    <property type="evidence" value="ECO:0007669"/>
    <property type="project" value="TreeGrafter"/>
</dbReference>
<proteinExistence type="predicted"/>
<feature type="transmembrane region" description="Helical" evidence="1">
    <location>
        <begin position="176"/>
        <end position="194"/>
    </location>
</feature>
<organism evidence="2 3">
    <name type="scientific">Denitrobacterium detoxificans</name>
    <dbReference type="NCBI Taxonomy" id="79604"/>
    <lineage>
        <taxon>Bacteria</taxon>
        <taxon>Bacillati</taxon>
        <taxon>Actinomycetota</taxon>
        <taxon>Coriobacteriia</taxon>
        <taxon>Eggerthellales</taxon>
        <taxon>Eggerthellaceae</taxon>
        <taxon>Denitrobacterium</taxon>
    </lineage>
</organism>